<feature type="compositionally biased region" description="Pro residues" evidence="1">
    <location>
        <begin position="174"/>
        <end position="189"/>
    </location>
</feature>
<sequence>MSSPLGYPGGEVADFRPTHVVPQEGLSAWESPDVSRPTVPLDPFLPVQLLSRRGEWGEVLCANGWSAWVDGRLLVAVPHPPPTAGGRPPVRSEDPRPLLTRGSEALERYRRAVDELASGRIDTDAFRRSVRGLRAGVVIDGESVWLYDENSGRWLYDDGDRMTTYAVVAGPGAPAAPEPGGRPPPPTEVPPTEVHPGGEDAVRRERTPTDAVGVPRERPGEQSDRSGSHDPTRIVDTRDPGGD</sequence>
<evidence type="ECO:0000313" key="2">
    <source>
        <dbReference type="EMBL" id="WUQ16270.1"/>
    </source>
</evidence>
<feature type="region of interest" description="Disordered" evidence="1">
    <location>
        <begin position="169"/>
        <end position="243"/>
    </location>
</feature>
<feature type="compositionally biased region" description="Basic and acidic residues" evidence="1">
    <location>
        <begin position="196"/>
        <end position="208"/>
    </location>
</feature>
<feature type="compositionally biased region" description="Basic and acidic residues" evidence="1">
    <location>
        <begin position="215"/>
        <end position="243"/>
    </location>
</feature>
<gene>
    <name evidence="2" type="ORF">OG517_35315</name>
</gene>
<accession>A0ABZ1TKB7</accession>
<dbReference type="RefSeq" id="WP_328964581.1">
    <property type="nucleotide sequence ID" value="NZ_CP108090.1"/>
</dbReference>
<keyword evidence="3" id="KW-1185">Reference proteome</keyword>
<dbReference type="Proteomes" id="UP001432039">
    <property type="component" value="Chromosome"/>
</dbReference>
<proteinExistence type="predicted"/>
<evidence type="ECO:0000313" key="3">
    <source>
        <dbReference type="Proteomes" id="UP001432039"/>
    </source>
</evidence>
<evidence type="ECO:0000256" key="1">
    <source>
        <dbReference type="SAM" id="MobiDB-lite"/>
    </source>
</evidence>
<organism evidence="2 3">
    <name type="scientific">Streptomyces virginiae</name>
    <name type="common">Streptomyces cinnamonensis</name>
    <dbReference type="NCBI Taxonomy" id="1961"/>
    <lineage>
        <taxon>Bacteria</taxon>
        <taxon>Bacillati</taxon>
        <taxon>Actinomycetota</taxon>
        <taxon>Actinomycetes</taxon>
        <taxon>Kitasatosporales</taxon>
        <taxon>Streptomycetaceae</taxon>
        <taxon>Streptomyces</taxon>
    </lineage>
</organism>
<reference evidence="2" key="1">
    <citation type="submission" date="2022-10" db="EMBL/GenBank/DDBJ databases">
        <title>The complete genomes of actinobacterial strains from the NBC collection.</title>
        <authorList>
            <person name="Joergensen T.S."/>
            <person name="Alvarez Arevalo M."/>
            <person name="Sterndorff E.B."/>
            <person name="Faurdal D."/>
            <person name="Vuksanovic O."/>
            <person name="Mourched A.-S."/>
            <person name="Charusanti P."/>
            <person name="Shaw S."/>
            <person name="Blin K."/>
            <person name="Weber T."/>
        </authorList>
    </citation>
    <scope>NUCLEOTIDE SEQUENCE</scope>
    <source>
        <strain evidence="2">NBC_00248</strain>
    </source>
</reference>
<dbReference type="EMBL" id="CP108090">
    <property type="protein sequence ID" value="WUQ16270.1"/>
    <property type="molecule type" value="Genomic_DNA"/>
</dbReference>
<protein>
    <submittedName>
        <fullName evidence="2">Uncharacterized protein</fullName>
    </submittedName>
</protein>
<name>A0ABZ1TKB7_STRVG</name>